<dbReference type="InterPro" id="IPR012902">
    <property type="entry name" value="N_methyl_site"/>
</dbReference>
<keyword evidence="3" id="KW-1185">Reference proteome</keyword>
<dbReference type="Gene3D" id="3.30.700.10">
    <property type="entry name" value="Glycoprotein, Type 4 Pilin"/>
    <property type="match status" value="1"/>
</dbReference>
<feature type="transmembrane region" description="Helical" evidence="1">
    <location>
        <begin position="13"/>
        <end position="32"/>
    </location>
</feature>
<evidence type="ECO:0000313" key="3">
    <source>
        <dbReference type="Proteomes" id="UP000292639"/>
    </source>
</evidence>
<dbReference type="Pfam" id="PF07963">
    <property type="entry name" value="N_methyl"/>
    <property type="match status" value="1"/>
</dbReference>
<evidence type="ECO:0000256" key="1">
    <source>
        <dbReference type="SAM" id="Phobius"/>
    </source>
</evidence>
<dbReference type="RefSeq" id="WP_131183035.1">
    <property type="nucleotide sequence ID" value="NZ_QJUO01000002.1"/>
</dbReference>
<reference evidence="2 3" key="1">
    <citation type="submission" date="2018-06" db="EMBL/GenBank/DDBJ databases">
        <title>Three novel Pseudomonas species isolated from symptomatic oak.</title>
        <authorList>
            <person name="Bueno-Gonzalez V."/>
            <person name="Brady C."/>
        </authorList>
    </citation>
    <scope>NUCLEOTIDE SEQUENCE [LARGE SCALE GENOMIC DNA]</scope>
    <source>
        <strain evidence="2 3">P17C</strain>
    </source>
</reference>
<dbReference type="AlphaFoldDB" id="A0A4Q9RFX2"/>
<dbReference type="EMBL" id="QJUP01000001">
    <property type="protein sequence ID" value="TBU99942.1"/>
    <property type="molecule type" value="Genomic_DNA"/>
</dbReference>
<dbReference type="SUPFAM" id="SSF54523">
    <property type="entry name" value="Pili subunits"/>
    <property type="match status" value="1"/>
</dbReference>
<dbReference type="InterPro" id="IPR045584">
    <property type="entry name" value="Pilin-like"/>
</dbReference>
<accession>A0A4Q9RFX2</accession>
<protein>
    <submittedName>
        <fullName evidence="2">Prepilin-type cleavage/methylation domain-containing protein</fullName>
    </submittedName>
</protein>
<name>A0A4Q9RFX2_9GAMM</name>
<organism evidence="2 3">
    <name type="scientific">Stutzerimonas kirkiae</name>
    <dbReference type="NCBI Taxonomy" id="2211392"/>
    <lineage>
        <taxon>Bacteria</taxon>
        <taxon>Pseudomonadati</taxon>
        <taxon>Pseudomonadota</taxon>
        <taxon>Gammaproteobacteria</taxon>
        <taxon>Pseudomonadales</taxon>
        <taxon>Pseudomonadaceae</taxon>
        <taxon>Stutzerimonas</taxon>
    </lineage>
</organism>
<gene>
    <name evidence="2" type="ORF">DNJ96_01210</name>
</gene>
<sequence>MHGYSKAFTIVELVMVIVILGILAAVAIPRFFDRRDFDERLYLEELLSAVRYAQKLALASGCQVNAVVTAGGGYQLLYNGQPANCPQAGTAVQSPTGGNYSRAAAPSGLTGSGSNLSLVFDSIGERIVPAGNADANVAIRRSSGGGGVQFNVQRNGHIRI</sequence>
<dbReference type="NCBIfam" id="TIGR02532">
    <property type="entry name" value="IV_pilin_GFxxxE"/>
    <property type="match status" value="1"/>
</dbReference>
<dbReference type="Proteomes" id="UP000292639">
    <property type="component" value="Unassembled WGS sequence"/>
</dbReference>
<keyword evidence="1" id="KW-0812">Transmembrane</keyword>
<keyword evidence="1" id="KW-0472">Membrane</keyword>
<comment type="caution">
    <text evidence="2">The sequence shown here is derived from an EMBL/GenBank/DDBJ whole genome shotgun (WGS) entry which is preliminary data.</text>
</comment>
<keyword evidence="1" id="KW-1133">Transmembrane helix</keyword>
<evidence type="ECO:0000313" key="2">
    <source>
        <dbReference type="EMBL" id="TBU99942.1"/>
    </source>
</evidence>
<proteinExistence type="predicted"/>